<feature type="region of interest" description="Disordered" evidence="1">
    <location>
        <begin position="84"/>
        <end position="125"/>
    </location>
</feature>
<feature type="transmembrane region" description="Helical" evidence="2">
    <location>
        <begin position="55"/>
        <end position="76"/>
    </location>
</feature>
<dbReference type="RefSeq" id="WP_112332703.1">
    <property type="nucleotide sequence ID" value="NZ_JADPHD010000011.1"/>
</dbReference>
<sequence>MDYVFAGLWLVVGLLLIFRFGRENKVFYLLGAFFLILAGWWIADILLPVDLFAGVWPWVLRALALCALAAACVAYYREMKRNKAKGRQQELPEDSLEDWGAGSLPPARGDAEPPAAGDEKDGREE</sequence>
<feature type="transmembrane region" description="Helical" evidence="2">
    <location>
        <begin position="6"/>
        <end position="21"/>
    </location>
</feature>
<gene>
    <name evidence="3" type="ORF">DPQ25_08300</name>
</gene>
<reference evidence="3 4" key="1">
    <citation type="submission" date="2018-06" db="EMBL/GenBank/DDBJ databases">
        <title>Noncontiguous genome sequence of Ruminococcaceae bacterium ASD2818.</title>
        <authorList>
            <person name="Chaplin A.V."/>
            <person name="Sokolova S.R."/>
            <person name="Kochetkova T.O."/>
            <person name="Goltsov A.Y."/>
            <person name="Trofimov D.Y."/>
            <person name="Efimov B.A."/>
        </authorList>
    </citation>
    <scope>NUCLEOTIDE SEQUENCE [LARGE SCALE GENOMIC DNA]</scope>
    <source>
        <strain evidence="3 4">ASD2818</strain>
    </source>
</reference>
<dbReference type="AlphaFoldDB" id="A0A328UEY3"/>
<protein>
    <submittedName>
        <fullName evidence="3">Uncharacterized protein</fullName>
    </submittedName>
</protein>
<name>A0A328UEY3_9FIRM</name>
<keyword evidence="2" id="KW-1133">Transmembrane helix</keyword>
<keyword evidence="4" id="KW-1185">Reference proteome</keyword>
<dbReference type="Proteomes" id="UP000249377">
    <property type="component" value="Unassembled WGS sequence"/>
</dbReference>
<accession>A0A328UEY3</accession>
<evidence type="ECO:0000313" key="4">
    <source>
        <dbReference type="Proteomes" id="UP000249377"/>
    </source>
</evidence>
<keyword evidence="2" id="KW-0472">Membrane</keyword>
<evidence type="ECO:0000256" key="2">
    <source>
        <dbReference type="SAM" id="Phobius"/>
    </source>
</evidence>
<dbReference type="EMBL" id="QLYR01000004">
    <property type="protein sequence ID" value="RAQ28781.1"/>
    <property type="molecule type" value="Genomic_DNA"/>
</dbReference>
<keyword evidence="2" id="KW-0812">Transmembrane</keyword>
<organism evidence="3 4">
    <name type="scientific">Hydrogeniiclostridium mannosilyticum</name>
    <dbReference type="NCBI Taxonomy" id="2764322"/>
    <lineage>
        <taxon>Bacteria</taxon>
        <taxon>Bacillati</taxon>
        <taxon>Bacillota</taxon>
        <taxon>Clostridia</taxon>
        <taxon>Eubacteriales</taxon>
        <taxon>Acutalibacteraceae</taxon>
        <taxon>Hydrogeniiclostridium</taxon>
    </lineage>
</organism>
<evidence type="ECO:0000313" key="3">
    <source>
        <dbReference type="EMBL" id="RAQ28781.1"/>
    </source>
</evidence>
<comment type="caution">
    <text evidence="3">The sequence shown here is derived from an EMBL/GenBank/DDBJ whole genome shotgun (WGS) entry which is preliminary data.</text>
</comment>
<proteinExistence type="predicted"/>
<evidence type="ECO:0000256" key="1">
    <source>
        <dbReference type="SAM" id="MobiDB-lite"/>
    </source>
</evidence>
<feature type="transmembrane region" description="Helical" evidence="2">
    <location>
        <begin position="26"/>
        <end position="43"/>
    </location>
</feature>